<proteinExistence type="evidence at transcript level"/>
<dbReference type="GeneID" id="103175057"/>
<dbReference type="PANTHER" id="PTHR36682:SF1">
    <property type="entry name" value="RAB15 EFFECTOR PROTEIN"/>
    <property type="match status" value="1"/>
</dbReference>
<dbReference type="GO" id="GO:0001881">
    <property type="term" value="P:receptor recycling"/>
    <property type="evidence" value="ECO:0007669"/>
    <property type="project" value="InterPro"/>
</dbReference>
<name>V9KMM7_CALMI</name>
<dbReference type="OrthoDB" id="8519068at2759"/>
<sequence>MTANILREFLKKQEKPNFVQQFCQSLVFASQRTKEYIGFSDPESKLKINSSILNDIFLMSYINRSIQAKLPGVISCTKMTSEQAVLLGADWVWAVHDLSSNNPKLQIVVQVVHLESKEPEEDESWAITETMQVAQAESTLETKPEKMIKFCSSIGSDCYGLFLFFGYQDDPKNIYGVLSNSFHTATEDGQEVIDSRSLEDNIRKTKIFISLEKILEMVLQRGNEADELKPICVKFTQ</sequence>
<dbReference type="Pfam" id="PF15208">
    <property type="entry name" value="Rab15_effector"/>
    <property type="match status" value="1"/>
</dbReference>
<evidence type="ECO:0000313" key="1">
    <source>
        <dbReference type="EMBL" id="AFO99422.1"/>
    </source>
</evidence>
<reference evidence="1" key="1">
    <citation type="journal article" date="2014" name="Nature">
        <title>Elephant shark genome provides unique insights into gnathostome evolution.</title>
        <authorList>
            <consortium name="International Elephant Shark Genome Sequencing Consortium"/>
            <person name="Venkatesh B."/>
            <person name="Lee A.P."/>
            <person name="Ravi V."/>
            <person name="Maurya A.K."/>
            <person name="Lian M.M."/>
            <person name="Swann J.B."/>
            <person name="Ohta Y."/>
            <person name="Flajnik M.F."/>
            <person name="Sutoh Y."/>
            <person name="Kasahara M."/>
            <person name="Hoon S."/>
            <person name="Gangu V."/>
            <person name="Roy S.W."/>
            <person name="Irimia M."/>
            <person name="Korzh V."/>
            <person name="Kondrychyn I."/>
            <person name="Lim Z.W."/>
            <person name="Tay B.H."/>
            <person name="Tohari S."/>
            <person name="Kong K.W."/>
            <person name="Ho S."/>
            <person name="Lorente-Galdos B."/>
            <person name="Quilez J."/>
            <person name="Marques-Bonet T."/>
            <person name="Raney B.J."/>
            <person name="Ingham P.W."/>
            <person name="Tay A."/>
            <person name="Hillier L.W."/>
            <person name="Minx P."/>
            <person name="Boehm T."/>
            <person name="Wilson R.K."/>
            <person name="Brenner S."/>
            <person name="Warren W.C."/>
        </authorList>
    </citation>
    <scope>NUCLEOTIDE SEQUENCE</scope>
    <source>
        <tissue evidence="1">Brain</tissue>
    </source>
</reference>
<dbReference type="KEGG" id="cmk:103175057"/>
<dbReference type="RefSeq" id="XP_007885996.1">
    <property type="nucleotide sequence ID" value="XM_007887805.2"/>
</dbReference>
<dbReference type="InterPro" id="IPR027985">
    <property type="entry name" value="Rab15_effector"/>
</dbReference>
<dbReference type="EMBL" id="JW866905">
    <property type="protein sequence ID" value="AFO99422.1"/>
    <property type="molecule type" value="mRNA"/>
</dbReference>
<dbReference type="PANTHER" id="PTHR36682">
    <property type="entry name" value="RAB15 EFFECTOR PROTEIN"/>
    <property type="match status" value="1"/>
</dbReference>
<dbReference type="AlphaFoldDB" id="V9KMM7"/>
<organism evidence="1">
    <name type="scientific">Callorhinchus milii</name>
    <name type="common">Ghost shark</name>
    <dbReference type="NCBI Taxonomy" id="7868"/>
    <lineage>
        <taxon>Eukaryota</taxon>
        <taxon>Metazoa</taxon>
        <taxon>Chordata</taxon>
        <taxon>Craniata</taxon>
        <taxon>Vertebrata</taxon>
        <taxon>Chondrichthyes</taxon>
        <taxon>Holocephali</taxon>
        <taxon>Chimaeriformes</taxon>
        <taxon>Callorhinchidae</taxon>
        <taxon>Callorhinchus</taxon>
    </lineage>
</organism>
<dbReference type="CTD" id="387849"/>
<protein>
    <submittedName>
        <fullName evidence="1">Rab15 effector protein</fullName>
    </submittedName>
</protein>
<accession>V9KMM7</accession>